<proteinExistence type="predicted"/>
<dbReference type="STRING" id="525918.SAMN05660964_00776"/>
<sequence>MNTVFASIRRQFAKHLWIRPTLAALLSMGLAAFAYWFGQTFEQRFDLNISEDSLVSLLGTFASSMLSVATFTLAGIITAASSASNSTTPRASRLILADNTAQFVLSSFVAAFIYGFVSIFALKAFHYGNNGRFILFLGLIGIVSLVLVAFLRWVNYAMRLGRQSTTIEKLVVTAKAALQHNVVGTFGAKRWDGAIPADSCPVYPQSYGYVVLLNVPKVQALAAAQDCQVILATRPAEVADKTLPLAYITPAQVADEALVNAVRQTITLDTWRQAEVDVRYNLLNLAETADRALSPAVNDPGTAINILHVLQELLAHWAEIRSDEACFQVEYPAVSVLPLTAEELVNDSFSPIARDGAAIAEVGIRLQKVLASLTRHGDAELAAAARQMSATALEFAEQALIASSQRQKVRDAAAQVLA</sequence>
<keyword evidence="1" id="KW-0812">Transmembrane</keyword>
<feature type="transmembrane region" description="Helical" evidence="1">
    <location>
        <begin position="133"/>
        <end position="154"/>
    </location>
</feature>
<protein>
    <submittedName>
        <fullName evidence="2">Uncharacterized membrane protein</fullName>
    </submittedName>
</protein>
<evidence type="ECO:0000313" key="3">
    <source>
        <dbReference type="Proteomes" id="UP000199397"/>
    </source>
</evidence>
<organism evidence="2 3">
    <name type="scientific">Thiothrix caldifontis</name>
    <dbReference type="NCBI Taxonomy" id="525918"/>
    <lineage>
        <taxon>Bacteria</taxon>
        <taxon>Pseudomonadati</taxon>
        <taxon>Pseudomonadota</taxon>
        <taxon>Gammaproteobacteria</taxon>
        <taxon>Thiotrichales</taxon>
        <taxon>Thiotrichaceae</taxon>
        <taxon>Thiothrix</taxon>
    </lineage>
</organism>
<dbReference type="InterPro" id="IPR018723">
    <property type="entry name" value="DUF2254_membrane"/>
</dbReference>
<dbReference type="Pfam" id="PF10011">
    <property type="entry name" value="DUF2254"/>
    <property type="match status" value="1"/>
</dbReference>
<dbReference type="AlphaFoldDB" id="A0A1H3XQX3"/>
<dbReference type="EMBL" id="FNQP01000003">
    <property type="protein sequence ID" value="SEA01733.1"/>
    <property type="molecule type" value="Genomic_DNA"/>
</dbReference>
<dbReference type="OrthoDB" id="2955631at2"/>
<evidence type="ECO:0000313" key="2">
    <source>
        <dbReference type="EMBL" id="SEA01733.1"/>
    </source>
</evidence>
<keyword evidence="3" id="KW-1185">Reference proteome</keyword>
<keyword evidence="1" id="KW-0472">Membrane</keyword>
<feature type="transmembrane region" description="Helical" evidence="1">
    <location>
        <begin position="101"/>
        <end position="121"/>
    </location>
</feature>
<keyword evidence="1" id="KW-1133">Transmembrane helix</keyword>
<reference evidence="2 3" key="1">
    <citation type="submission" date="2016-10" db="EMBL/GenBank/DDBJ databases">
        <authorList>
            <person name="de Groot N.N."/>
        </authorList>
    </citation>
    <scope>NUCLEOTIDE SEQUENCE [LARGE SCALE GENOMIC DNA]</scope>
    <source>
        <strain evidence="2 3">DSM 21228</strain>
    </source>
</reference>
<dbReference type="RefSeq" id="WP_093065571.1">
    <property type="nucleotide sequence ID" value="NZ_FNQP01000003.1"/>
</dbReference>
<feature type="transmembrane region" description="Helical" evidence="1">
    <location>
        <begin position="57"/>
        <end position="80"/>
    </location>
</feature>
<gene>
    <name evidence="2" type="ORF">SAMN05660964_00776</name>
</gene>
<dbReference type="Proteomes" id="UP000199397">
    <property type="component" value="Unassembled WGS sequence"/>
</dbReference>
<accession>A0A1H3XQX3</accession>
<name>A0A1H3XQX3_9GAMM</name>
<evidence type="ECO:0000256" key="1">
    <source>
        <dbReference type="SAM" id="Phobius"/>
    </source>
</evidence>
<feature type="transmembrane region" description="Helical" evidence="1">
    <location>
        <begin position="16"/>
        <end position="37"/>
    </location>
</feature>